<evidence type="ECO:0000313" key="2">
    <source>
        <dbReference type="Proteomes" id="UP000307720"/>
    </source>
</evidence>
<dbReference type="Proteomes" id="UP000307720">
    <property type="component" value="Unassembled WGS sequence"/>
</dbReference>
<keyword evidence="2" id="KW-1185">Reference proteome</keyword>
<reference evidence="1" key="1">
    <citation type="submission" date="2019-04" db="EMBL/GenBank/DDBJ databases">
        <title>Microbes associate with the intestines of laboratory mice.</title>
        <authorList>
            <person name="Navarre W."/>
            <person name="Wong E."/>
            <person name="Huang K."/>
            <person name="Tropini C."/>
            <person name="Ng K."/>
            <person name="Yu B."/>
        </authorList>
    </citation>
    <scope>NUCLEOTIDE SEQUENCE</scope>
    <source>
        <strain evidence="1">NM72_1-8</strain>
    </source>
</reference>
<evidence type="ECO:0000313" key="1">
    <source>
        <dbReference type="EMBL" id="TGX96772.1"/>
    </source>
</evidence>
<name>A0AC61QW73_9FIRM</name>
<comment type="caution">
    <text evidence="1">The sequence shown here is derived from an EMBL/GenBank/DDBJ whole genome shotgun (WGS) entry which is preliminary data.</text>
</comment>
<accession>A0AC61QW73</accession>
<proteinExistence type="predicted"/>
<sequence>MSDVYCYTDSSVLKNRLDIHDKEQLLAAEVRLAAIRLYQLQEQPVHGNFDLNHLCRIHEHIFQDLYLWAGKIRTVNIAKTNMFCLVQHIQTYAQTIFPSYYTDCMRVKDNLERFIHVFTHHYADLNALHPFREGNGRTQREFACELCMKCGYILDLTHTDHEEMLTGSIKSFDRGDNTGLEAVFRKCIRPFT</sequence>
<protein>
    <submittedName>
        <fullName evidence="1">Uncharacterized protein</fullName>
    </submittedName>
</protein>
<dbReference type="EMBL" id="SRZB01000048">
    <property type="protein sequence ID" value="TGX96772.1"/>
    <property type="molecule type" value="Genomic_DNA"/>
</dbReference>
<gene>
    <name evidence="1" type="ORF">E5357_15085</name>
</gene>
<organism evidence="1 2">
    <name type="scientific">Hominisplanchenecus murintestinalis</name>
    <dbReference type="NCBI Taxonomy" id="2941517"/>
    <lineage>
        <taxon>Bacteria</taxon>
        <taxon>Bacillati</taxon>
        <taxon>Bacillota</taxon>
        <taxon>Clostridia</taxon>
        <taxon>Lachnospirales</taxon>
        <taxon>Lachnospiraceae</taxon>
        <taxon>Hominisplanchenecus</taxon>
    </lineage>
</organism>